<gene>
    <name evidence="3" type="ORF">Airi02_047220</name>
</gene>
<feature type="region of interest" description="Disordered" evidence="1">
    <location>
        <begin position="1"/>
        <end position="30"/>
    </location>
</feature>
<dbReference type="RefSeq" id="WP_285575261.1">
    <property type="nucleotide sequence ID" value="NZ_BSTK01000006.1"/>
</dbReference>
<organism evidence="3 4">
    <name type="scientific">Actinoallomurus iriomotensis</name>
    <dbReference type="NCBI Taxonomy" id="478107"/>
    <lineage>
        <taxon>Bacteria</taxon>
        <taxon>Bacillati</taxon>
        <taxon>Actinomycetota</taxon>
        <taxon>Actinomycetes</taxon>
        <taxon>Streptosporangiales</taxon>
        <taxon>Thermomonosporaceae</taxon>
        <taxon>Actinoallomurus</taxon>
    </lineage>
</organism>
<proteinExistence type="predicted"/>
<dbReference type="AlphaFoldDB" id="A0A9W6S417"/>
<evidence type="ECO:0000313" key="3">
    <source>
        <dbReference type="EMBL" id="GLY86793.1"/>
    </source>
</evidence>
<keyword evidence="4" id="KW-1185">Reference proteome</keyword>
<dbReference type="Proteomes" id="UP001165074">
    <property type="component" value="Unassembled WGS sequence"/>
</dbReference>
<dbReference type="NCBIfam" id="NF033532">
    <property type="entry name" value="lone7para_assoc"/>
    <property type="match status" value="1"/>
</dbReference>
<feature type="domain" description="SseB protein N-terminal" evidence="2">
    <location>
        <begin position="114"/>
        <end position="203"/>
    </location>
</feature>
<accession>A0A9W6S417</accession>
<reference evidence="3" key="1">
    <citation type="submission" date="2023-03" db="EMBL/GenBank/DDBJ databases">
        <title>Actinoallomurus iriomotensis NBRC 103684.</title>
        <authorList>
            <person name="Ichikawa N."/>
            <person name="Sato H."/>
            <person name="Tonouchi N."/>
        </authorList>
    </citation>
    <scope>NUCLEOTIDE SEQUENCE</scope>
    <source>
        <strain evidence="3">NBRC 103684</strain>
    </source>
</reference>
<sequence length="219" mass="22971">MTADQGDAREPIDDGDEPVEGADRAMPPIPDSIREAARLAPDHWLGMVDPTWAGEGTPPSWALVGQWRSSPEGEIVEWRDNEEYRPSPSALGWPEPADEVDAAVQLAATGYGPGEAVTEALAALPQAAVFVTPQGDPLSATAPDGTTPVVPVFTSPGYLHAAGRLAYELMSVRDLADRVPSGHVIYLNPSAPVSMTVDTTVLRDALDGVTSLRPSAVGG</sequence>
<evidence type="ECO:0000256" key="1">
    <source>
        <dbReference type="SAM" id="MobiDB-lite"/>
    </source>
</evidence>
<evidence type="ECO:0000259" key="2">
    <source>
        <dbReference type="Pfam" id="PF07179"/>
    </source>
</evidence>
<dbReference type="Pfam" id="PF07179">
    <property type="entry name" value="SseB"/>
    <property type="match status" value="1"/>
</dbReference>
<dbReference type="EMBL" id="BSTK01000006">
    <property type="protein sequence ID" value="GLY86793.1"/>
    <property type="molecule type" value="Genomic_DNA"/>
</dbReference>
<feature type="compositionally biased region" description="Basic and acidic residues" evidence="1">
    <location>
        <begin position="1"/>
        <end position="12"/>
    </location>
</feature>
<protein>
    <recommendedName>
        <fullName evidence="2">SseB protein N-terminal domain-containing protein</fullName>
    </recommendedName>
</protein>
<dbReference type="InterPro" id="IPR009839">
    <property type="entry name" value="SseB_N"/>
</dbReference>
<comment type="caution">
    <text evidence="3">The sequence shown here is derived from an EMBL/GenBank/DDBJ whole genome shotgun (WGS) entry which is preliminary data.</text>
</comment>
<name>A0A9W6S417_9ACTN</name>
<dbReference type="InterPro" id="IPR047659">
    <property type="entry name" value="T7SS_assoc"/>
</dbReference>
<evidence type="ECO:0000313" key="4">
    <source>
        <dbReference type="Proteomes" id="UP001165074"/>
    </source>
</evidence>